<organism evidence="3 4">
    <name type="scientific">Oopsacas minuta</name>
    <dbReference type="NCBI Taxonomy" id="111878"/>
    <lineage>
        <taxon>Eukaryota</taxon>
        <taxon>Metazoa</taxon>
        <taxon>Porifera</taxon>
        <taxon>Hexactinellida</taxon>
        <taxon>Hexasterophora</taxon>
        <taxon>Lyssacinosida</taxon>
        <taxon>Leucopsacidae</taxon>
        <taxon>Oopsacas</taxon>
    </lineage>
</organism>
<feature type="compositionally biased region" description="Acidic residues" evidence="1">
    <location>
        <begin position="363"/>
        <end position="372"/>
    </location>
</feature>
<protein>
    <submittedName>
        <fullName evidence="3">Pleckstrin homology domain-containing family A member 2</fullName>
    </submittedName>
</protein>
<accession>A0AAV7K1X9</accession>
<dbReference type="InterPro" id="IPR011993">
    <property type="entry name" value="PH-like_dom_sf"/>
</dbReference>
<feature type="compositionally biased region" description="Polar residues" evidence="1">
    <location>
        <begin position="304"/>
        <end position="327"/>
    </location>
</feature>
<feature type="region of interest" description="Disordered" evidence="1">
    <location>
        <begin position="153"/>
        <end position="174"/>
    </location>
</feature>
<feature type="domain" description="PH" evidence="2">
    <location>
        <begin position="201"/>
        <end position="297"/>
    </location>
</feature>
<name>A0AAV7K1X9_9METZ</name>
<dbReference type="EMBL" id="JAKMXF010000210">
    <property type="protein sequence ID" value="KAI6655243.1"/>
    <property type="molecule type" value="Genomic_DNA"/>
</dbReference>
<evidence type="ECO:0000313" key="4">
    <source>
        <dbReference type="Proteomes" id="UP001165289"/>
    </source>
</evidence>
<proteinExistence type="predicted"/>
<dbReference type="Proteomes" id="UP001165289">
    <property type="component" value="Unassembled WGS sequence"/>
</dbReference>
<dbReference type="FunFam" id="2.30.29.30:FF:000286">
    <property type="entry name" value="PH-protein kinase domain containing protein"/>
    <property type="match status" value="1"/>
</dbReference>
<comment type="caution">
    <text evidence="3">The sequence shown here is derived from an EMBL/GenBank/DDBJ whole genome shotgun (WGS) entry which is preliminary data.</text>
</comment>
<dbReference type="PROSITE" id="PS50003">
    <property type="entry name" value="PH_DOMAIN"/>
    <property type="match status" value="2"/>
</dbReference>
<feature type="region of interest" description="Disordered" evidence="1">
    <location>
        <begin position="493"/>
        <end position="526"/>
    </location>
</feature>
<dbReference type="Gene3D" id="2.30.29.30">
    <property type="entry name" value="Pleckstrin-homology domain (PH domain)/Phosphotyrosine-binding domain (PTB)"/>
    <property type="match status" value="2"/>
</dbReference>
<dbReference type="Pfam" id="PF00169">
    <property type="entry name" value="PH"/>
    <property type="match status" value="2"/>
</dbReference>
<evidence type="ECO:0000256" key="1">
    <source>
        <dbReference type="SAM" id="MobiDB-lite"/>
    </source>
</evidence>
<evidence type="ECO:0000313" key="3">
    <source>
        <dbReference type="EMBL" id="KAI6655243.1"/>
    </source>
</evidence>
<evidence type="ECO:0000259" key="2">
    <source>
        <dbReference type="PROSITE" id="PS50003"/>
    </source>
</evidence>
<dbReference type="AlphaFoldDB" id="A0AAV7K1X9"/>
<dbReference type="InterPro" id="IPR051707">
    <property type="entry name" value="PI-Interact_SigTrans_Reg"/>
</dbReference>
<dbReference type="SUPFAM" id="SSF50729">
    <property type="entry name" value="PH domain-like"/>
    <property type="match status" value="2"/>
</dbReference>
<sequence>MTQEATGILETMCFYGLEDSQKMYARYRISSQNCILLFHSPPADDFNDDKLEQGLITDIVDQDSFFLRLDLAGIKEITKLDQPNTTDKNMTDFLLTIIETDGVKHYMCFTSLLVRDEWYSHIQPNIGKRKSTVYQALPITGVSPHQPLVLGNPENIETVSTSGSDSGDDKAEGKKDQIPNKAIILKGNPQDYPALANWSLSLIRYGYGYKKGAKRKNWKYRFFVLTQHSFAYFESEKKKNPICSIPISNVRAIYQRKDLQGHEFVMAIDTDERMHLWEFHSDEELRGWMKDFADHVTVKPQSVPHKTTSHKISTQTSNSHQPADTMSSSLPANIHKAVETQIYDGAVVRKKVVGKSTHKIDSDSDSEDDEAPNGDVSKYSKALVGVEPMTLVKYGYCLKEGGVVHNWKRRFFVLTRGTLSYFKSPNDSQALKVIKVNTVTSVAESPLYQGRSCVIAINTNSRTFYIQCDSHAHALGWIQDVTKCKEYQDRFKPTTSSCPADSDEILQFSPPGDGKGFESVDTIAPK</sequence>
<keyword evidence="4" id="KW-1185">Reference proteome</keyword>
<gene>
    <name evidence="3" type="ORF">LOD99_2531</name>
</gene>
<reference evidence="3 4" key="1">
    <citation type="journal article" date="2023" name="BMC Biol.">
        <title>The compact genome of the sponge Oopsacas minuta (Hexactinellida) is lacking key metazoan core genes.</title>
        <authorList>
            <person name="Santini S."/>
            <person name="Schenkelaars Q."/>
            <person name="Jourda C."/>
            <person name="Duchesne M."/>
            <person name="Belahbib H."/>
            <person name="Rocher C."/>
            <person name="Selva M."/>
            <person name="Riesgo A."/>
            <person name="Vervoort M."/>
            <person name="Leys S.P."/>
            <person name="Kodjabachian L."/>
            <person name="Le Bivic A."/>
            <person name="Borchiellini C."/>
            <person name="Claverie J.M."/>
            <person name="Renard E."/>
        </authorList>
    </citation>
    <scope>NUCLEOTIDE SEQUENCE [LARGE SCALE GENOMIC DNA]</scope>
    <source>
        <strain evidence="3">SPO-2</strain>
    </source>
</reference>
<dbReference type="PANTHER" id="PTHR14336">
    <property type="entry name" value="TANDEM PH DOMAIN CONTAINING PROTEIN"/>
    <property type="match status" value="1"/>
</dbReference>
<feature type="region of interest" description="Disordered" evidence="1">
    <location>
        <begin position="354"/>
        <end position="376"/>
    </location>
</feature>
<dbReference type="InterPro" id="IPR001849">
    <property type="entry name" value="PH_domain"/>
</dbReference>
<feature type="domain" description="PH" evidence="2">
    <location>
        <begin position="390"/>
        <end position="486"/>
    </location>
</feature>
<dbReference type="SMART" id="SM00233">
    <property type="entry name" value="PH"/>
    <property type="match status" value="3"/>
</dbReference>
<dbReference type="PANTHER" id="PTHR14336:SF15">
    <property type="entry name" value="DUAL ADAPTER FOR PHOSPHOTYROSINE AND 3-PHOSPHOTYROSINE AND 3-PHOSPHOINOSITIDE"/>
    <property type="match status" value="1"/>
</dbReference>
<feature type="region of interest" description="Disordered" evidence="1">
    <location>
        <begin position="301"/>
        <end position="327"/>
    </location>
</feature>